<dbReference type="EMBL" id="HBHP01010331">
    <property type="protein sequence ID" value="CAD9756804.1"/>
    <property type="molecule type" value="Transcribed_RNA"/>
</dbReference>
<dbReference type="InterPro" id="IPR052530">
    <property type="entry name" value="NAD(P)H_nitroreductase"/>
</dbReference>
<evidence type="ECO:0000256" key="4">
    <source>
        <dbReference type="ARBA" id="ARBA00022643"/>
    </source>
</evidence>
<dbReference type="AlphaFoldDB" id="A0A7S2TMF8"/>
<keyword evidence="4" id="KW-0288">FMN</keyword>
<evidence type="ECO:0000256" key="5">
    <source>
        <dbReference type="ARBA" id="ARBA00022857"/>
    </source>
</evidence>
<feature type="region of interest" description="Disordered" evidence="8">
    <location>
        <begin position="1"/>
        <end position="33"/>
    </location>
</feature>
<dbReference type="GO" id="GO:0016491">
    <property type="term" value="F:oxidoreductase activity"/>
    <property type="evidence" value="ECO:0007669"/>
    <property type="project" value="UniProtKB-KW"/>
</dbReference>
<evidence type="ECO:0000256" key="1">
    <source>
        <dbReference type="ARBA" id="ARBA00001917"/>
    </source>
</evidence>
<evidence type="ECO:0000259" key="9">
    <source>
        <dbReference type="Pfam" id="PF00881"/>
    </source>
</evidence>
<gene>
    <name evidence="10" type="ORF">LSP00402_LOCUS6372</name>
</gene>
<feature type="domain" description="Nitroreductase" evidence="9">
    <location>
        <begin position="40"/>
        <end position="210"/>
    </location>
</feature>
<reference evidence="10" key="1">
    <citation type="submission" date="2021-01" db="EMBL/GenBank/DDBJ databases">
        <authorList>
            <person name="Corre E."/>
            <person name="Pelletier E."/>
            <person name="Niang G."/>
            <person name="Scheremetjew M."/>
            <person name="Finn R."/>
            <person name="Kale V."/>
            <person name="Holt S."/>
            <person name="Cochrane G."/>
            <person name="Meng A."/>
            <person name="Brown T."/>
            <person name="Cohen L."/>
        </authorList>
    </citation>
    <scope>NUCLEOTIDE SEQUENCE</scope>
    <source>
        <strain evidence="10">CCMP622</strain>
    </source>
</reference>
<keyword evidence="7" id="KW-0520">NAD</keyword>
<sequence length="243" mass="26949">MAAALLRAQSTGRVQKGQAEEEKKHARAPNPPVSQVEKLIASRRSIFPKDYNGKAVPRGVIERMLEAANWAPTHGKTEPWRFVVISGEGIGQFTAMKNEENLEFLVEGSVDWEHAMKKIARKQKELGHVSHLIAICLKRVVGKKGKPMPEWEEISSVAMAVQNMHLVATAGWVAGYWSSGGWNKALASERVKSFLGIDAADRCLGLFHVGMSDKIARYRRKPGSWEDKVTWVCGPVDAKPLNL</sequence>
<dbReference type="CDD" id="cd02135">
    <property type="entry name" value="YdjA-like"/>
    <property type="match status" value="1"/>
</dbReference>
<dbReference type="PANTHER" id="PTHR43821">
    <property type="entry name" value="NAD(P)H NITROREDUCTASE YDJA-RELATED"/>
    <property type="match status" value="1"/>
</dbReference>
<dbReference type="Gene3D" id="3.40.109.10">
    <property type="entry name" value="NADH Oxidase"/>
    <property type="match status" value="1"/>
</dbReference>
<proteinExistence type="inferred from homology"/>
<evidence type="ECO:0000256" key="2">
    <source>
        <dbReference type="ARBA" id="ARBA00007118"/>
    </source>
</evidence>
<evidence type="ECO:0000256" key="6">
    <source>
        <dbReference type="ARBA" id="ARBA00023002"/>
    </source>
</evidence>
<protein>
    <recommendedName>
        <fullName evidence="9">Nitroreductase domain-containing protein</fullName>
    </recommendedName>
</protein>
<comment type="cofactor">
    <cofactor evidence="1">
        <name>FMN</name>
        <dbReference type="ChEBI" id="CHEBI:58210"/>
    </cofactor>
</comment>
<comment type="similarity">
    <text evidence="2">Belongs to the nitroreductase family.</text>
</comment>
<evidence type="ECO:0000256" key="3">
    <source>
        <dbReference type="ARBA" id="ARBA00022630"/>
    </source>
</evidence>
<keyword evidence="6" id="KW-0560">Oxidoreductase</keyword>
<dbReference type="PANTHER" id="PTHR43821:SF1">
    <property type="entry name" value="NAD(P)H NITROREDUCTASE YDJA-RELATED"/>
    <property type="match status" value="1"/>
</dbReference>
<dbReference type="InterPro" id="IPR029479">
    <property type="entry name" value="Nitroreductase"/>
</dbReference>
<dbReference type="InterPro" id="IPR026021">
    <property type="entry name" value="YdjA-like"/>
</dbReference>
<evidence type="ECO:0000313" key="10">
    <source>
        <dbReference type="EMBL" id="CAD9756804.1"/>
    </source>
</evidence>
<dbReference type="InterPro" id="IPR000415">
    <property type="entry name" value="Nitroreductase-like"/>
</dbReference>
<keyword evidence="5" id="KW-0521">NADP</keyword>
<evidence type="ECO:0000256" key="8">
    <source>
        <dbReference type="SAM" id="MobiDB-lite"/>
    </source>
</evidence>
<keyword evidence="3" id="KW-0285">Flavoprotein</keyword>
<name>A0A7S2TMF8_9EUKA</name>
<dbReference type="Pfam" id="PF00881">
    <property type="entry name" value="Nitroreductase"/>
    <property type="match status" value="1"/>
</dbReference>
<evidence type="ECO:0000256" key="7">
    <source>
        <dbReference type="ARBA" id="ARBA00023027"/>
    </source>
</evidence>
<accession>A0A7S2TMF8</accession>
<dbReference type="SUPFAM" id="SSF55469">
    <property type="entry name" value="FMN-dependent nitroreductase-like"/>
    <property type="match status" value="1"/>
</dbReference>
<organism evidence="10">
    <name type="scientific">Lotharella oceanica</name>
    <dbReference type="NCBI Taxonomy" id="641309"/>
    <lineage>
        <taxon>Eukaryota</taxon>
        <taxon>Sar</taxon>
        <taxon>Rhizaria</taxon>
        <taxon>Cercozoa</taxon>
        <taxon>Chlorarachniophyceae</taxon>
        <taxon>Lotharella</taxon>
    </lineage>
</organism>